<dbReference type="InterPro" id="IPR002711">
    <property type="entry name" value="HNH"/>
</dbReference>
<name>A0A3P3D6R0_9RHOB</name>
<dbReference type="Gene3D" id="1.10.30.50">
    <property type="match status" value="1"/>
</dbReference>
<evidence type="ECO:0000256" key="1">
    <source>
        <dbReference type="ARBA" id="ARBA00022722"/>
    </source>
</evidence>
<dbReference type="GO" id="GO:0004519">
    <property type="term" value="F:endonuclease activity"/>
    <property type="evidence" value="ECO:0007669"/>
    <property type="project" value="UniProtKB-KW"/>
</dbReference>
<protein>
    <recommendedName>
        <fullName evidence="4">Putative HNH nuclease YajD</fullName>
    </recommendedName>
</protein>
<feature type="domain" description="HNH nuclease" evidence="5">
    <location>
        <begin position="64"/>
        <end position="119"/>
    </location>
</feature>
<dbReference type="OrthoDB" id="5292295at2"/>
<gene>
    <name evidence="6" type="ORF">EG244_17570</name>
</gene>
<dbReference type="CDD" id="cd00085">
    <property type="entry name" value="HNHc"/>
    <property type="match status" value="1"/>
</dbReference>
<dbReference type="Proteomes" id="UP000282125">
    <property type="component" value="Unassembled WGS sequence"/>
</dbReference>
<dbReference type="PANTHER" id="PTHR41286:SF1">
    <property type="entry name" value="HNH NUCLEASE YAJD-RELATED"/>
    <property type="match status" value="1"/>
</dbReference>
<dbReference type="SMART" id="SM00507">
    <property type="entry name" value="HNHc"/>
    <property type="match status" value="1"/>
</dbReference>
<proteinExistence type="inferred from homology"/>
<comment type="similarity">
    <text evidence="3">Belongs to the HNH nuclease family.</text>
</comment>
<evidence type="ECO:0000256" key="3">
    <source>
        <dbReference type="ARBA" id="ARBA00038412"/>
    </source>
</evidence>
<dbReference type="InterPro" id="IPR003615">
    <property type="entry name" value="HNH_nuc"/>
</dbReference>
<evidence type="ECO:0000256" key="2">
    <source>
        <dbReference type="ARBA" id="ARBA00022801"/>
    </source>
</evidence>
<keyword evidence="6" id="KW-0255">Endonuclease</keyword>
<reference evidence="6 7" key="1">
    <citation type="submission" date="2018-11" db="EMBL/GenBank/DDBJ databases">
        <title>Gemmobacter sp. nov., YIM 102744-1 draft genome.</title>
        <authorList>
            <person name="Li G."/>
            <person name="Jiang Y."/>
        </authorList>
    </citation>
    <scope>NUCLEOTIDE SEQUENCE [LARGE SCALE GENOMIC DNA]</scope>
    <source>
        <strain evidence="6 7">YIM 102744-1</strain>
    </source>
</reference>
<dbReference type="GO" id="GO:0005829">
    <property type="term" value="C:cytosol"/>
    <property type="evidence" value="ECO:0007669"/>
    <property type="project" value="TreeGrafter"/>
</dbReference>
<accession>A0A3P3D6R0</accession>
<organism evidence="6 7">
    <name type="scientific">Falsigemmobacter faecalis</name>
    <dbReference type="NCBI Taxonomy" id="2488730"/>
    <lineage>
        <taxon>Bacteria</taxon>
        <taxon>Pseudomonadati</taxon>
        <taxon>Pseudomonadota</taxon>
        <taxon>Alphaproteobacteria</taxon>
        <taxon>Rhodobacterales</taxon>
        <taxon>Paracoccaceae</taxon>
        <taxon>Falsigemmobacter</taxon>
    </lineage>
</organism>
<keyword evidence="2" id="KW-0378">Hydrolase</keyword>
<sequence length="134" mass="14942">MSYDRPLKLCAARSCDEIAEPGEAHCPEHLEERRTASNARKAQAKLTAVARAGAELYRTTRWRRLRLIHLAAHPLCADCGSVGLVTAATDVDHIKPHRGDPALFWARSNWQSLCHPCHSRKTAREVWHGGTDQA</sequence>
<dbReference type="PANTHER" id="PTHR41286">
    <property type="entry name" value="HNH NUCLEASE YAJD-RELATED"/>
    <property type="match status" value="1"/>
</dbReference>
<keyword evidence="1" id="KW-0540">Nuclease</keyword>
<dbReference type="Pfam" id="PF01844">
    <property type="entry name" value="HNH"/>
    <property type="match status" value="1"/>
</dbReference>
<comment type="caution">
    <text evidence="6">The sequence shown here is derived from an EMBL/GenBank/DDBJ whole genome shotgun (WGS) entry which is preliminary data.</text>
</comment>
<dbReference type="EMBL" id="RRAZ01000038">
    <property type="protein sequence ID" value="RRH70019.1"/>
    <property type="molecule type" value="Genomic_DNA"/>
</dbReference>
<keyword evidence="7" id="KW-1185">Reference proteome</keyword>
<evidence type="ECO:0000313" key="7">
    <source>
        <dbReference type="Proteomes" id="UP000282125"/>
    </source>
</evidence>
<evidence type="ECO:0000259" key="5">
    <source>
        <dbReference type="SMART" id="SM00507"/>
    </source>
</evidence>
<dbReference type="GO" id="GO:0016787">
    <property type="term" value="F:hydrolase activity"/>
    <property type="evidence" value="ECO:0007669"/>
    <property type="project" value="UniProtKB-KW"/>
</dbReference>
<evidence type="ECO:0000313" key="6">
    <source>
        <dbReference type="EMBL" id="RRH70019.1"/>
    </source>
</evidence>
<dbReference type="GO" id="GO:0008270">
    <property type="term" value="F:zinc ion binding"/>
    <property type="evidence" value="ECO:0007669"/>
    <property type="project" value="InterPro"/>
</dbReference>
<dbReference type="RefSeq" id="WP_124966480.1">
    <property type="nucleotide sequence ID" value="NZ_RRAZ01000038.1"/>
</dbReference>
<dbReference type="GO" id="GO:0003676">
    <property type="term" value="F:nucleic acid binding"/>
    <property type="evidence" value="ECO:0007669"/>
    <property type="project" value="InterPro"/>
</dbReference>
<dbReference type="AlphaFoldDB" id="A0A3P3D6R0"/>
<evidence type="ECO:0000256" key="4">
    <source>
        <dbReference type="ARBA" id="ARBA00040194"/>
    </source>
</evidence>